<organism evidence="3 4">
    <name type="scientific">Sulfitobacter aestuarii</name>
    <dbReference type="NCBI Taxonomy" id="2161676"/>
    <lineage>
        <taxon>Bacteria</taxon>
        <taxon>Pseudomonadati</taxon>
        <taxon>Pseudomonadota</taxon>
        <taxon>Alphaproteobacteria</taxon>
        <taxon>Rhodobacterales</taxon>
        <taxon>Roseobacteraceae</taxon>
        <taxon>Sulfitobacter</taxon>
    </lineage>
</organism>
<dbReference type="GO" id="GO:0008233">
    <property type="term" value="F:peptidase activity"/>
    <property type="evidence" value="ECO:0007669"/>
    <property type="project" value="UniProtKB-KW"/>
</dbReference>
<name>A0ABW5TZ67_9RHOB</name>
<accession>A0ABW5TZ67</accession>
<dbReference type="RefSeq" id="WP_386371264.1">
    <property type="nucleotide sequence ID" value="NZ_JBHUMP010000002.1"/>
</dbReference>
<feature type="domain" description="Peptidoglycan binding-like" evidence="2">
    <location>
        <begin position="198"/>
        <end position="247"/>
    </location>
</feature>
<dbReference type="Pfam" id="PF13365">
    <property type="entry name" value="Trypsin_2"/>
    <property type="match status" value="1"/>
</dbReference>
<dbReference type="SUPFAM" id="SSF50494">
    <property type="entry name" value="Trypsin-like serine proteases"/>
    <property type="match status" value="1"/>
</dbReference>
<reference evidence="4" key="1">
    <citation type="journal article" date="2019" name="Int. J. Syst. Evol. Microbiol.">
        <title>The Global Catalogue of Microorganisms (GCM) 10K type strain sequencing project: providing services to taxonomists for standard genome sequencing and annotation.</title>
        <authorList>
            <consortium name="The Broad Institute Genomics Platform"/>
            <consortium name="The Broad Institute Genome Sequencing Center for Infectious Disease"/>
            <person name="Wu L."/>
            <person name="Ma J."/>
        </authorList>
    </citation>
    <scope>NUCLEOTIDE SEQUENCE [LARGE SCALE GENOMIC DNA]</scope>
    <source>
        <strain evidence="4">TISTR 2562</strain>
    </source>
</reference>
<feature type="compositionally biased region" description="Low complexity" evidence="1">
    <location>
        <begin position="164"/>
        <end position="174"/>
    </location>
</feature>
<protein>
    <submittedName>
        <fullName evidence="3">Serine protease</fullName>
    </submittedName>
</protein>
<dbReference type="Proteomes" id="UP001597474">
    <property type="component" value="Unassembled WGS sequence"/>
</dbReference>
<dbReference type="EMBL" id="JBHUMP010000002">
    <property type="protein sequence ID" value="MFD2738487.1"/>
    <property type="molecule type" value="Genomic_DNA"/>
</dbReference>
<gene>
    <name evidence="3" type="ORF">ACFSUD_02795</name>
</gene>
<comment type="caution">
    <text evidence="3">The sequence shown here is derived from an EMBL/GenBank/DDBJ whole genome shotgun (WGS) entry which is preliminary data.</text>
</comment>
<evidence type="ECO:0000256" key="1">
    <source>
        <dbReference type="SAM" id="MobiDB-lite"/>
    </source>
</evidence>
<dbReference type="InterPro" id="IPR036365">
    <property type="entry name" value="PGBD-like_sf"/>
</dbReference>
<evidence type="ECO:0000313" key="3">
    <source>
        <dbReference type="EMBL" id="MFD2738487.1"/>
    </source>
</evidence>
<dbReference type="InterPro" id="IPR002477">
    <property type="entry name" value="Peptidoglycan-bd-like"/>
</dbReference>
<keyword evidence="4" id="KW-1185">Reference proteome</keyword>
<dbReference type="InterPro" id="IPR009003">
    <property type="entry name" value="Peptidase_S1_PA"/>
</dbReference>
<evidence type="ECO:0000313" key="4">
    <source>
        <dbReference type="Proteomes" id="UP001597474"/>
    </source>
</evidence>
<dbReference type="Gene3D" id="1.10.101.10">
    <property type="entry name" value="PGBD-like superfamily/PGBD"/>
    <property type="match status" value="1"/>
</dbReference>
<dbReference type="SUPFAM" id="SSF47090">
    <property type="entry name" value="PGBD-like"/>
    <property type="match status" value="1"/>
</dbReference>
<dbReference type="InterPro" id="IPR036366">
    <property type="entry name" value="PGBDSf"/>
</dbReference>
<feature type="region of interest" description="Disordered" evidence="1">
    <location>
        <begin position="135"/>
        <end position="196"/>
    </location>
</feature>
<proteinExistence type="predicted"/>
<dbReference type="GO" id="GO:0006508">
    <property type="term" value="P:proteolysis"/>
    <property type="evidence" value="ECO:0007669"/>
    <property type="project" value="UniProtKB-KW"/>
</dbReference>
<evidence type="ECO:0000259" key="2">
    <source>
        <dbReference type="Pfam" id="PF01471"/>
    </source>
</evidence>
<keyword evidence="3" id="KW-0645">Protease</keyword>
<dbReference type="Pfam" id="PF01471">
    <property type="entry name" value="PG_binding_1"/>
    <property type="match status" value="1"/>
</dbReference>
<dbReference type="Gene3D" id="2.40.10.120">
    <property type="match status" value="1"/>
</dbReference>
<feature type="compositionally biased region" description="Basic and acidic residues" evidence="1">
    <location>
        <begin position="186"/>
        <end position="196"/>
    </location>
</feature>
<keyword evidence="3" id="KW-0378">Hydrolase</keyword>
<sequence length="620" mass="66732">MMRFSPALLVLIWTFTLGTLASLGTPHRSHAQASDAVVWVQIEAQPSLAAATDRARAYATLLQDVNGFALGGGWYGIAVGPYRRADAELVLRSYRRDGLVPNDSFIQFSGAFRQQFWPVGANILNRGVIDPPASLDLGNGTPAPSEEAPAVTISPQDDSDLADDPAAQTAAQPDVIPVAPADETPAEARRSEQELDRDARMELQVALQWAGFYTSTIDGAFGRGTRRSMGAWQAANGYAETGILTSLQRRELLRQYNAVLADLDLQPVRDERAGIEILMPRAEVEFVEYEPPFAHYNAVGDRGARVLLISQEGDQDSLRGLYDIMQTLAIVPEEGPRELSGNSFELIGEDGHIVSQTQVSLRDGKIKGFTLIWPVGDEDRRRRLVAEMAKSLTRLPGVLDPARADLEAQSIDLVAGLQIRRPKIARSGFFINSGGVVATTSQAVQSCRRLTLDGDTEAHVVLDDTASGVALLQPSKPIAPLAVARFSPEVPRLQSEISVAGYSYEGVLSAATLTFGTLADLRGLQGEEHLSRLALKSLPGDVGGPVFDASGNVLGMLLPRPGGAQQLPEEVSFALDRERIAKLAKDAGVTLETADEAGSPAPRDLAREAQNMTVLVSCWE</sequence>